<reference evidence="1" key="1">
    <citation type="submission" date="2020-02" db="EMBL/GenBank/DDBJ databases">
        <authorList>
            <person name="Meier V. D."/>
        </authorList>
    </citation>
    <scope>NUCLEOTIDE SEQUENCE</scope>
    <source>
        <strain evidence="1">AVDCRST_MAG91</strain>
    </source>
</reference>
<evidence type="ECO:0000313" key="1">
    <source>
        <dbReference type="EMBL" id="CAA9536528.1"/>
    </source>
</evidence>
<dbReference type="AlphaFoldDB" id="A0A6J4U2C2"/>
<accession>A0A6J4U2C2</accession>
<name>A0A6J4U2C2_9SPHN</name>
<dbReference type="EMBL" id="CADCVX010000595">
    <property type="protein sequence ID" value="CAA9536528.1"/>
    <property type="molecule type" value="Genomic_DNA"/>
</dbReference>
<feature type="non-terminal residue" evidence="1">
    <location>
        <position position="32"/>
    </location>
</feature>
<proteinExistence type="predicted"/>
<protein>
    <submittedName>
        <fullName evidence="1">Uncharacterized protein</fullName>
    </submittedName>
</protein>
<gene>
    <name evidence="1" type="ORF">AVDCRST_MAG91-3430</name>
</gene>
<sequence>MLAPLVFAALLMAPFGGLKPEAHRLAAVMAAV</sequence>
<organism evidence="1">
    <name type="scientific">uncultured Sphingomonadaceae bacterium</name>
    <dbReference type="NCBI Taxonomy" id="169976"/>
    <lineage>
        <taxon>Bacteria</taxon>
        <taxon>Pseudomonadati</taxon>
        <taxon>Pseudomonadota</taxon>
        <taxon>Alphaproteobacteria</taxon>
        <taxon>Sphingomonadales</taxon>
        <taxon>Sphingomonadaceae</taxon>
        <taxon>environmental samples</taxon>
    </lineage>
</organism>